<accession>A0A1I4ZJT9</accession>
<protein>
    <submittedName>
        <fullName evidence="1">Uncharacterized protein</fullName>
    </submittedName>
</protein>
<gene>
    <name evidence="1" type="ORF">SAMN04488695_10223</name>
</gene>
<evidence type="ECO:0000313" key="2">
    <source>
        <dbReference type="Proteomes" id="UP000181899"/>
    </source>
</evidence>
<reference evidence="1 2" key="1">
    <citation type="submission" date="2016-10" db="EMBL/GenBank/DDBJ databases">
        <authorList>
            <person name="de Groot N.N."/>
        </authorList>
    </citation>
    <scope>NUCLEOTIDE SEQUENCE [LARGE SCALE GENOMIC DNA]</scope>
    <source>
        <strain evidence="1 2">ML2</strain>
    </source>
</reference>
<sequence length="38" mass="4727">MKNNSLHDELMRLINQFRENGYSDEWIKETFRKVLEEI</sequence>
<evidence type="ECO:0000313" key="1">
    <source>
        <dbReference type="EMBL" id="SFN50541.1"/>
    </source>
</evidence>
<dbReference type="EMBL" id="FOVK01000002">
    <property type="protein sequence ID" value="SFN50541.1"/>
    <property type="molecule type" value="Genomic_DNA"/>
</dbReference>
<proteinExistence type="predicted"/>
<keyword evidence="2" id="KW-1185">Reference proteome</keyword>
<organism evidence="1 2">
    <name type="scientific">Proteiniclasticum ruminis</name>
    <dbReference type="NCBI Taxonomy" id="398199"/>
    <lineage>
        <taxon>Bacteria</taxon>
        <taxon>Bacillati</taxon>
        <taxon>Bacillota</taxon>
        <taxon>Clostridia</taxon>
        <taxon>Eubacteriales</taxon>
        <taxon>Clostridiaceae</taxon>
        <taxon>Proteiniclasticum</taxon>
    </lineage>
</organism>
<dbReference type="AlphaFoldDB" id="A0A1I4ZJT9"/>
<name>A0A1I4ZJT9_9CLOT</name>
<dbReference type="Proteomes" id="UP000181899">
    <property type="component" value="Unassembled WGS sequence"/>
</dbReference>